<dbReference type="Proteomes" id="UP000252585">
    <property type="component" value="Unassembled WGS sequence"/>
</dbReference>
<dbReference type="InterPro" id="IPR018321">
    <property type="entry name" value="Glucosamine6P_isomerase_CS"/>
</dbReference>
<evidence type="ECO:0000256" key="3">
    <source>
        <dbReference type="ARBA" id="ARBA00023277"/>
    </source>
</evidence>
<dbReference type="GO" id="GO:0005737">
    <property type="term" value="C:cytoplasm"/>
    <property type="evidence" value="ECO:0007669"/>
    <property type="project" value="TreeGrafter"/>
</dbReference>
<accession>A0A368YBB4</accession>
<dbReference type="InterPro" id="IPR004547">
    <property type="entry name" value="Glucosamine6P_isomerase"/>
</dbReference>
<dbReference type="PROSITE" id="PS01161">
    <property type="entry name" value="GLC_GALNAC_ISOMERASE"/>
    <property type="match status" value="1"/>
</dbReference>
<evidence type="ECO:0000256" key="2">
    <source>
        <dbReference type="ARBA" id="ARBA00022801"/>
    </source>
</evidence>
<dbReference type="EMBL" id="QPJJ01000001">
    <property type="protein sequence ID" value="RCW77492.1"/>
    <property type="molecule type" value="Genomic_DNA"/>
</dbReference>
<evidence type="ECO:0000313" key="7">
    <source>
        <dbReference type="Proteomes" id="UP000252585"/>
    </source>
</evidence>
<protein>
    <recommendedName>
        <fullName evidence="4">Glucosamine-6-phosphate deaminase</fullName>
        <ecNumber evidence="4">3.5.99.6</ecNumber>
    </recommendedName>
    <alternativeName>
        <fullName evidence="4">GlcN6P deaminase</fullName>
        <shortName evidence="4">GNPDA</shortName>
    </alternativeName>
    <alternativeName>
        <fullName evidence="4">Glucosamine-6-phosphate isomerase</fullName>
    </alternativeName>
</protein>
<keyword evidence="7" id="KW-1185">Reference proteome</keyword>
<feature type="active site" description="For ring-opening step" evidence="4">
    <location>
        <position position="143"/>
    </location>
</feature>
<organism evidence="6 7">
    <name type="scientific">Saliterribacillus persicus</name>
    <dbReference type="NCBI Taxonomy" id="930114"/>
    <lineage>
        <taxon>Bacteria</taxon>
        <taxon>Bacillati</taxon>
        <taxon>Bacillota</taxon>
        <taxon>Bacilli</taxon>
        <taxon>Bacillales</taxon>
        <taxon>Bacillaceae</taxon>
        <taxon>Saliterribacillus</taxon>
    </lineage>
</organism>
<dbReference type="OrthoDB" id="9791139at2"/>
<dbReference type="GO" id="GO:0005975">
    <property type="term" value="P:carbohydrate metabolic process"/>
    <property type="evidence" value="ECO:0007669"/>
    <property type="project" value="InterPro"/>
</dbReference>
<dbReference type="GO" id="GO:0006043">
    <property type="term" value="P:glucosamine catabolic process"/>
    <property type="evidence" value="ECO:0007669"/>
    <property type="project" value="TreeGrafter"/>
</dbReference>
<dbReference type="GO" id="GO:0006046">
    <property type="term" value="P:N-acetylglucosamine catabolic process"/>
    <property type="evidence" value="ECO:0007669"/>
    <property type="project" value="UniProtKB-UniRule"/>
</dbReference>
<dbReference type="PANTHER" id="PTHR11280:SF5">
    <property type="entry name" value="GLUCOSAMINE-6-PHOSPHATE ISOMERASE"/>
    <property type="match status" value="1"/>
</dbReference>
<dbReference type="Pfam" id="PF01182">
    <property type="entry name" value="Glucosamine_iso"/>
    <property type="match status" value="1"/>
</dbReference>
<name>A0A368YBB4_9BACI</name>
<comment type="function">
    <text evidence="4">Catalyzes the reversible isomerization-deamination of glucosamine 6-phosphate (GlcN6P) to form fructose 6-phosphate (Fru6P) and ammonium ion.</text>
</comment>
<feature type="active site" description="Proton acceptor; for enolization step" evidence="4">
    <location>
        <position position="67"/>
    </location>
</feature>
<comment type="similarity">
    <text evidence="4">Belongs to the glucosamine/galactosamine-6-phosphate isomerase family. NagB subfamily.</text>
</comment>
<dbReference type="UniPathway" id="UPA00629">
    <property type="reaction ID" value="UER00684"/>
</dbReference>
<keyword evidence="3 4" id="KW-0119">Carbohydrate metabolism</keyword>
<comment type="catalytic activity">
    <reaction evidence="1 4">
        <text>alpha-D-glucosamine 6-phosphate + H2O = beta-D-fructose 6-phosphate + NH4(+)</text>
        <dbReference type="Rhea" id="RHEA:12172"/>
        <dbReference type="ChEBI" id="CHEBI:15377"/>
        <dbReference type="ChEBI" id="CHEBI:28938"/>
        <dbReference type="ChEBI" id="CHEBI:57634"/>
        <dbReference type="ChEBI" id="CHEBI:75989"/>
        <dbReference type="EC" id="3.5.99.6"/>
    </reaction>
</comment>
<dbReference type="FunFam" id="3.40.50.1360:FF:000003">
    <property type="entry name" value="Glucosamine-6-phosphate deaminase"/>
    <property type="match status" value="1"/>
</dbReference>
<dbReference type="EC" id="3.5.99.6" evidence="4"/>
<dbReference type="AlphaFoldDB" id="A0A368YBB4"/>
<proteinExistence type="inferred from homology"/>
<comment type="caution">
    <text evidence="6">The sequence shown here is derived from an EMBL/GenBank/DDBJ whole genome shotgun (WGS) entry which is preliminary data.</text>
</comment>
<sequence length="240" mass="27176">MKVIQVNNYEEMSKKAAEIIINRIQADNKITLGLATGGTPVQTYERLVEDFRKNHTSYKQVTTFNLDEYIGLPITDPNSYHFYMNKHLFHHIDIDPNETFIPNGLAENLEEECRLYDEKIKEYGGIDLQLLGLGENGHIGFNEPGTPFEQKTHVVTLEESTRTANARFFNDLSEVPTKAITMGLGTIVKSKEILVLVSGEEKRHALSQLLHSDKDEDFPASILKTHENVTIIATEDAIMK</sequence>
<dbReference type="PANTHER" id="PTHR11280">
    <property type="entry name" value="GLUCOSAMINE-6-PHOSPHATE ISOMERASE"/>
    <property type="match status" value="1"/>
</dbReference>
<dbReference type="HAMAP" id="MF_01241">
    <property type="entry name" value="GlcN6P_deamin"/>
    <property type="match status" value="1"/>
</dbReference>
<dbReference type="GO" id="GO:0019262">
    <property type="term" value="P:N-acetylneuraminate catabolic process"/>
    <property type="evidence" value="ECO:0007669"/>
    <property type="project" value="UniProtKB-UniRule"/>
</dbReference>
<reference evidence="6 7" key="1">
    <citation type="submission" date="2018-07" db="EMBL/GenBank/DDBJ databases">
        <title>Genomic Encyclopedia of Type Strains, Phase IV (KMG-IV): sequencing the most valuable type-strain genomes for metagenomic binning, comparative biology and taxonomic classification.</title>
        <authorList>
            <person name="Goeker M."/>
        </authorList>
    </citation>
    <scope>NUCLEOTIDE SEQUENCE [LARGE SCALE GENOMIC DNA]</scope>
    <source>
        <strain evidence="6 7">DSM 27696</strain>
    </source>
</reference>
<dbReference type="GO" id="GO:0042802">
    <property type="term" value="F:identical protein binding"/>
    <property type="evidence" value="ECO:0007669"/>
    <property type="project" value="TreeGrafter"/>
</dbReference>
<dbReference type="InterPro" id="IPR037171">
    <property type="entry name" value="NagB/RpiA_transferase-like"/>
</dbReference>
<dbReference type="InterPro" id="IPR006148">
    <property type="entry name" value="Glc/Gal-6P_isomerase"/>
</dbReference>
<feature type="active site" description="For ring-opening step" evidence="4">
    <location>
        <position position="136"/>
    </location>
</feature>
<evidence type="ECO:0000256" key="4">
    <source>
        <dbReference type="HAMAP-Rule" id="MF_01241"/>
    </source>
</evidence>
<dbReference type="Gene3D" id="3.40.50.1360">
    <property type="match status" value="1"/>
</dbReference>
<comment type="caution">
    <text evidence="4">Lacks conserved residue(s) required for the propagation of feature annotation.</text>
</comment>
<dbReference type="GO" id="GO:0004342">
    <property type="term" value="F:glucosamine-6-phosphate deaminase activity"/>
    <property type="evidence" value="ECO:0007669"/>
    <property type="project" value="UniProtKB-UniRule"/>
</dbReference>
<gene>
    <name evidence="4" type="primary">nagB</name>
    <name evidence="6" type="ORF">DFR57_101366</name>
</gene>
<evidence type="ECO:0000256" key="1">
    <source>
        <dbReference type="ARBA" id="ARBA00000644"/>
    </source>
</evidence>
<dbReference type="RefSeq" id="WP_114351416.1">
    <property type="nucleotide sequence ID" value="NZ_QPJJ01000001.1"/>
</dbReference>
<comment type="pathway">
    <text evidence="4">Amino-sugar metabolism; N-acetylneuraminate degradation; D-fructose 6-phosphate from N-acetylneuraminate: step 5/5.</text>
</comment>
<dbReference type="NCBIfam" id="TIGR00502">
    <property type="entry name" value="nagB"/>
    <property type="match status" value="1"/>
</dbReference>
<dbReference type="SUPFAM" id="SSF100950">
    <property type="entry name" value="NagB/RpiA/CoA transferase-like"/>
    <property type="match status" value="1"/>
</dbReference>
<feature type="active site" description="Proton acceptor; for ring-opening step" evidence="4">
    <location>
        <position position="138"/>
    </location>
</feature>
<keyword evidence="2 4" id="KW-0378">Hydrolase</keyword>
<dbReference type="CDD" id="cd01399">
    <property type="entry name" value="GlcN6P_deaminase"/>
    <property type="match status" value="1"/>
</dbReference>
<evidence type="ECO:0000313" key="6">
    <source>
        <dbReference type="EMBL" id="RCW77492.1"/>
    </source>
</evidence>
<feature type="domain" description="Glucosamine/galactosamine-6-phosphate isomerase" evidence="5">
    <location>
        <begin position="11"/>
        <end position="229"/>
    </location>
</feature>
<evidence type="ECO:0000259" key="5">
    <source>
        <dbReference type="Pfam" id="PF01182"/>
    </source>
</evidence>